<name>A0A6C0BWB1_9ZZZZ</name>
<feature type="compositionally biased region" description="Basic and acidic residues" evidence="1">
    <location>
        <begin position="96"/>
        <end position="115"/>
    </location>
</feature>
<organism evidence="2">
    <name type="scientific">viral metagenome</name>
    <dbReference type="NCBI Taxonomy" id="1070528"/>
    <lineage>
        <taxon>unclassified sequences</taxon>
        <taxon>metagenomes</taxon>
        <taxon>organismal metagenomes</taxon>
    </lineage>
</organism>
<evidence type="ECO:0000313" key="2">
    <source>
        <dbReference type="EMBL" id="QHS95718.1"/>
    </source>
</evidence>
<feature type="compositionally biased region" description="Basic residues" evidence="1">
    <location>
        <begin position="76"/>
        <end position="95"/>
    </location>
</feature>
<sequence>MTSNEANKYILAEEGCYEDDDIMNEGCAAIDIEEMNGYEFNENSPRTKKVSSDPEFGDYETPDDVKARGGENYHINKQKTKPHSPKSERRKLREKRVKDIRTNESRCHKRAVKDF</sequence>
<dbReference type="AlphaFoldDB" id="A0A6C0BWB1"/>
<evidence type="ECO:0000256" key="1">
    <source>
        <dbReference type="SAM" id="MobiDB-lite"/>
    </source>
</evidence>
<accession>A0A6C0BWB1</accession>
<feature type="region of interest" description="Disordered" evidence="1">
    <location>
        <begin position="38"/>
        <end position="115"/>
    </location>
</feature>
<dbReference type="EMBL" id="MN739256">
    <property type="protein sequence ID" value="QHS95718.1"/>
    <property type="molecule type" value="Genomic_DNA"/>
</dbReference>
<proteinExistence type="predicted"/>
<protein>
    <submittedName>
        <fullName evidence="2">Uncharacterized protein</fullName>
    </submittedName>
</protein>
<reference evidence="2" key="1">
    <citation type="journal article" date="2020" name="Nature">
        <title>Giant virus diversity and host interactions through global metagenomics.</title>
        <authorList>
            <person name="Schulz F."/>
            <person name="Roux S."/>
            <person name="Paez-Espino D."/>
            <person name="Jungbluth S."/>
            <person name="Walsh D.A."/>
            <person name="Denef V.J."/>
            <person name="McMahon K.D."/>
            <person name="Konstantinidis K.T."/>
            <person name="Eloe-Fadrosh E.A."/>
            <person name="Kyrpides N.C."/>
            <person name="Woyke T."/>
        </authorList>
    </citation>
    <scope>NUCLEOTIDE SEQUENCE</scope>
    <source>
        <strain evidence="2">GVMAG-M-3300018868-6</strain>
    </source>
</reference>